<evidence type="ECO:0000256" key="8">
    <source>
        <dbReference type="SAM" id="Phobius"/>
    </source>
</evidence>
<dbReference type="InterPro" id="IPR027463">
    <property type="entry name" value="AcrB_DN_DC_subdom"/>
</dbReference>
<feature type="transmembrane region" description="Helical" evidence="8">
    <location>
        <begin position="847"/>
        <end position="867"/>
    </location>
</feature>
<dbReference type="Gene3D" id="3.30.2090.10">
    <property type="entry name" value="Multidrug efflux transporter AcrB TolC docking domain, DN and DC subdomains"/>
    <property type="match status" value="2"/>
</dbReference>
<feature type="transmembrane region" description="Helical" evidence="8">
    <location>
        <begin position="462"/>
        <end position="480"/>
    </location>
</feature>
<evidence type="ECO:0000256" key="5">
    <source>
        <dbReference type="ARBA" id="ARBA00022692"/>
    </source>
</evidence>
<dbReference type="GO" id="GO:0005886">
    <property type="term" value="C:plasma membrane"/>
    <property type="evidence" value="ECO:0007669"/>
    <property type="project" value="UniProtKB-SubCell"/>
</dbReference>
<feature type="transmembrane region" description="Helical" evidence="8">
    <location>
        <begin position="873"/>
        <end position="893"/>
    </location>
</feature>
<dbReference type="PANTHER" id="PTHR32063:SF28">
    <property type="entry name" value="BLR2861 PROTEIN"/>
    <property type="match status" value="1"/>
</dbReference>
<evidence type="ECO:0000256" key="7">
    <source>
        <dbReference type="ARBA" id="ARBA00023136"/>
    </source>
</evidence>
<keyword evidence="6 8" id="KW-1133">Transmembrane helix</keyword>
<comment type="caution">
    <text evidence="9">The sequence shown here is derived from an EMBL/GenBank/DDBJ whole genome shotgun (WGS) entry which is preliminary data.</text>
</comment>
<evidence type="ECO:0000256" key="1">
    <source>
        <dbReference type="ARBA" id="ARBA00004429"/>
    </source>
</evidence>
<dbReference type="SMR" id="A0A011P5T9"/>
<dbReference type="SUPFAM" id="SSF82866">
    <property type="entry name" value="Multidrug efflux transporter AcrB transmembrane domain"/>
    <property type="match status" value="2"/>
</dbReference>
<keyword evidence="10" id="KW-1185">Reference proteome</keyword>
<comment type="subcellular location">
    <subcellularLocation>
        <location evidence="1">Cell inner membrane</location>
        <topology evidence="1">Multi-pass membrane protein</topology>
    </subcellularLocation>
</comment>
<protein>
    <submittedName>
        <fullName evidence="9">Transporter</fullName>
    </submittedName>
</protein>
<dbReference type="InterPro" id="IPR001036">
    <property type="entry name" value="Acrflvin-R"/>
</dbReference>
<evidence type="ECO:0000256" key="3">
    <source>
        <dbReference type="ARBA" id="ARBA00022475"/>
    </source>
</evidence>
<evidence type="ECO:0000256" key="2">
    <source>
        <dbReference type="ARBA" id="ARBA00022448"/>
    </source>
</evidence>
<feature type="transmembrane region" description="Helical" evidence="8">
    <location>
        <begin position="359"/>
        <end position="379"/>
    </location>
</feature>
<feature type="transmembrane region" description="Helical" evidence="8">
    <location>
        <begin position="333"/>
        <end position="352"/>
    </location>
</feature>
<proteinExistence type="predicted"/>
<keyword evidence="7 8" id="KW-0472">Membrane</keyword>
<feature type="transmembrane region" description="Helical" evidence="8">
    <location>
        <begin position="1009"/>
        <end position="1033"/>
    </location>
</feature>
<reference evidence="9 10" key="1">
    <citation type="journal article" date="2014" name="Genome Announc.">
        <title>Genome Sequence of a Presumptive Mannheimia haemolytica Strain with an A1/A6-Cross-Reactive Serotype from a White-Tailed Deer (Odocoileus virginianus).</title>
        <authorList>
            <person name="Lawrence P.K."/>
            <person name="Bey R.F."/>
            <person name="Wiener B."/>
            <person name="Kittichotirat W."/>
            <person name="Bumgarner R.E."/>
        </authorList>
    </citation>
    <scope>NUCLEOTIDE SEQUENCE [LARGE SCALE GENOMIC DNA]</scope>
    <source>
        <strain evidence="9 10">PKL10</strain>
    </source>
</reference>
<dbReference type="EMBL" id="JANJ01000005">
    <property type="protein sequence ID" value="EXI61844.1"/>
    <property type="molecule type" value="Genomic_DNA"/>
</dbReference>
<evidence type="ECO:0000313" key="10">
    <source>
        <dbReference type="Proteomes" id="UP000054123"/>
    </source>
</evidence>
<dbReference type="FunFam" id="1.20.1640.10:FF:000001">
    <property type="entry name" value="Efflux pump membrane transporter"/>
    <property type="match status" value="1"/>
</dbReference>
<accession>A0A011P5T9</accession>
<dbReference type="RefSeq" id="WP_042802980.1">
    <property type="nucleotide sequence ID" value="NZ_AVSP01000001.1"/>
</dbReference>
<dbReference type="GO" id="GO:0042910">
    <property type="term" value="F:xenobiotic transmembrane transporter activity"/>
    <property type="evidence" value="ECO:0007669"/>
    <property type="project" value="TreeGrafter"/>
</dbReference>
<dbReference type="SUPFAM" id="SSF82693">
    <property type="entry name" value="Multidrug efflux transporter AcrB pore domain, PN1, PN2, PC1 and PC2 subdomains"/>
    <property type="match status" value="4"/>
</dbReference>
<keyword evidence="4" id="KW-0997">Cell inner membrane</keyword>
<evidence type="ECO:0000313" key="9">
    <source>
        <dbReference type="EMBL" id="EXI61844.1"/>
    </source>
</evidence>
<feature type="transmembrane region" description="Helical" evidence="8">
    <location>
        <begin position="984"/>
        <end position="1003"/>
    </location>
</feature>
<name>A0A011P5T9_9PAST</name>
<dbReference type="PRINTS" id="PR00702">
    <property type="entry name" value="ACRIFLAVINRP"/>
</dbReference>
<dbReference type="Gene3D" id="3.30.70.1440">
    <property type="entry name" value="Multidrug efflux transporter AcrB pore domain"/>
    <property type="match status" value="1"/>
</dbReference>
<sequence length="1055" mass="113388">MKFTDIFIKRPVLAVCISLLITILGLQAIEKLQVREYPEMTVSIVTVSVNYSGADASLMQALVTSQLEEAVAQADNIDYMTSSSSPSTTTVTAKMKLNTDPNAALSDISAKVNAVRSNLPRGIDDPSISVSTGSNDALMYIRFVSDELNTAQVTDYLNRVVKPQFFTVNGVSSVDVYGSTFGLRIWLDPDKMASNKLSGSAVLSALSANNLQTAAGNANGYYTVYKNKVLSTTPSVQELEQITVSTTPDGRTIKLKDIATVELDKSNDIARATVSGKEAVVLAVSVAATANSLTVAKDIYPMFEQVVKNLPDSIQGDIVYDKTIAIDSSINEVIRTILEATVIVLVVIILFLGSLRAMIVPVITIPISLIGALFLLQMFGFSINLLTLLALVLAIGLVVDDAIVVLENVERHVKEGKTPFDAAIIGTREIALPVISMTITLAAVYSPMALMTGVTGTLFKEFALTLAGAVFISGIAALTLSPMMSSRVLKEHKEGEETRFARFVHRSLDKMTSCYTNMLSAVMSVRGFMLFFAVLIFASLPLLFTSLSSEVAPTEDRGFVVGISKGPSNTNLDYTEAALAPFNEELSKISEVSSVMTVSGIGGGNSALSIIALKDWNDRTRERAEISNEIAGLGKKVVGMDVNAIAFPEISTGENGLPFSLVITTADSYEKLAIVASEFLKKAQASGQFFFANLDLKFDTATMNMKFDREKMGAYGVTMQQVSGTLGAFLSGAIITRVDIDSRAYPIVSQAVRNDRLNPEDLMNYYVTTASGESIPLGSFVTMELTTSPSSLPRMSQLNSATIGGVVSGSIGDAVNWAKAELDRTLPTGYQYDFRGESRQFIQEGNAMAMTFALAVVIIYIVLAIQFESWRDPLVILVSVPLAVSGALLVMNIPSAMKGLFMGIAAGTGSKDMMAFANSIWTAGYTLNIYSQVGLITLVGLITKHGILMCEVAKEEQLLHGKSRYEAIFHAATIRLRPIMMTTAAMIAGLIPLLFAVGAGAIARFSMGMVIVAGLAIGTLFTLFVLPVIYTFLGQEHKPLREFDEGKYLPTTKQA</sequence>
<keyword evidence="5 8" id="KW-0812">Transmembrane</keyword>
<dbReference type="PATRIC" id="fig|1450449.3.peg.1347"/>
<evidence type="ECO:0000256" key="4">
    <source>
        <dbReference type="ARBA" id="ARBA00022519"/>
    </source>
</evidence>
<dbReference type="Proteomes" id="UP000054123">
    <property type="component" value="Unassembled WGS sequence"/>
</dbReference>
<dbReference type="STRING" id="1122190.GCA_000621105_00754"/>
<dbReference type="Pfam" id="PF00873">
    <property type="entry name" value="ACR_tran"/>
    <property type="match status" value="2"/>
</dbReference>
<feature type="transmembrane region" description="Helical" evidence="8">
    <location>
        <begin position="385"/>
        <end position="409"/>
    </location>
</feature>
<dbReference type="Gene3D" id="3.30.70.1320">
    <property type="entry name" value="Multidrug efflux transporter AcrB pore domain like"/>
    <property type="match status" value="1"/>
</dbReference>
<organism evidence="9 10">
    <name type="scientific">Mannheimia granulomatis</name>
    <dbReference type="NCBI Taxonomy" id="85402"/>
    <lineage>
        <taxon>Bacteria</taxon>
        <taxon>Pseudomonadati</taxon>
        <taxon>Pseudomonadota</taxon>
        <taxon>Gammaproteobacteria</taxon>
        <taxon>Pasteurellales</taxon>
        <taxon>Pasteurellaceae</taxon>
        <taxon>Mannheimia</taxon>
    </lineage>
</organism>
<feature type="transmembrane region" description="Helical" evidence="8">
    <location>
        <begin position="528"/>
        <end position="547"/>
    </location>
</feature>
<dbReference type="Gene3D" id="1.20.1640.10">
    <property type="entry name" value="Multidrug efflux transporter AcrB transmembrane domain"/>
    <property type="match status" value="2"/>
</dbReference>
<keyword evidence="2" id="KW-0813">Transport</keyword>
<dbReference type="AlphaFoldDB" id="A0A011P5T9"/>
<feature type="transmembrane region" description="Helical" evidence="8">
    <location>
        <begin position="430"/>
        <end position="450"/>
    </location>
</feature>
<evidence type="ECO:0000256" key="6">
    <source>
        <dbReference type="ARBA" id="ARBA00022989"/>
    </source>
</evidence>
<keyword evidence="3" id="KW-1003">Cell membrane</keyword>
<dbReference type="PANTHER" id="PTHR32063">
    <property type="match status" value="1"/>
</dbReference>
<gene>
    <name evidence="9" type="ORF">AK33_06870</name>
</gene>
<dbReference type="SUPFAM" id="SSF82714">
    <property type="entry name" value="Multidrug efflux transporter AcrB TolC docking domain, DN and DC subdomains"/>
    <property type="match status" value="2"/>
</dbReference>
<dbReference type="OrthoDB" id="9758297at2"/>
<dbReference type="Gene3D" id="3.30.70.1430">
    <property type="entry name" value="Multidrug efflux transporter AcrB pore domain"/>
    <property type="match status" value="2"/>
</dbReference>